<comment type="similarity">
    <text evidence="2 11">Belongs to the sodium:solute symporter (SSF) (TC 2.A.21) family.</text>
</comment>
<evidence type="ECO:0000256" key="8">
    <source>
        <dbReference type="ARBA" id="ARBA00023065"/>
    </source>
</evidence>
<evidence type="ECO:0000256" key="5">
    <source>
        <dbReference type="ARBA" id="ARBA00022692"/>
    </source>
</evidence>
<gene>
    <name evidence="13" type="ORF">D1614_18445</name>
</gene>
<dbReference type="PANTHER" id="PTHR42985">
    <property type="entry name" value="SODIUM-COUPLED MONOCARBOXYLATE TRANSPORTER"/>
    <property type="match status" value="1"/>
</dbReference>
<evidence type="ECO:0000256" key="11">
    <source>
        <dbReference type="RuleBase" id="RU362091"/>
    </source>
</evidence>
<sequence>MLINLSVCCDLLASIKLQCIADIIIVQKVLHSHISVLDWSILFLYAMLLIGIGWYYSSRQKSKEDYYLGGRSVHPILSGISLYVSFFSAISYLAIAGEVIQYGPVFALAAVVGAPIIYFIASYFIIPFFMNLKIISAYEILERPLGKNVRQLGSVLFIVTRFLWMALLIFLASKAMTVMLGWDESYILVITIALGAITIFYTTMGGLKAVLVTDVIQFFILLLGAILAIGIVAVQLGGVFTLIPDSWAGNWERVDFISFDPYVRLTIIFAFFNNIAWWLCTTGSDQMAIQRFLSTKDLKSARRTFLYTQSGLVVITILLMFVGFSVMRFYNVYPDLLPSETGSEVSKDFLFPHFIATQFPVGMSGLVIAALFSASMSSLSSGVNSMGSILTADILPLVFKNYAKNDSLRNIRIVSVLIGVVVILLSLIIQIVPGNIVEVTAKTNGLFIAPLFNLFLNALFIKNAKPFGVVMGSVYGFIVAFLIGFWDVVTGNPPLSFLWIAIVSLLVSVISSLFFNSLFSHMRMKKATLWGLVLLIPWVIIFLLIV</sequence>
<feature type="transmembrane region" description="Helical" evidence="12">
    <location>
        <begin position="305"/>
        <end position="330"/>
    </location>
</feature>
<dbReference type="InterPro" id="IPR051163">
    <property type="entry name" value="Sodium:Solute_Symporter_SSF"/>
</dbReference>
<dbReference type="GO" id="GO:0006814">
    <property type="term" value="P:sodium ion transport"/>
    <property type="evidence" value="ECO:0007669"/>
    <property type="project" value="UniProtKB-KW"/>
</dbReference>
<keyword evidence="14" id="KW-1185">Reference proteome</keyword>
<keyword evidence="3" id="KW-0813">Transport</keyword>
<dbReference type="RefSeq" id="WP_119439454.1">
    <property type="nucleotide sequence ID" value="NZ_QWGR01000013.1"/>
</dbReference>
<evidence type="ECO:0008006" key="15">
    <source>
        <dbReference type="Google" id="ProtNLM"/>
    </source>
</evidence>
<feature type="transmembrane region" description="Helical" evidence="12">
    <location>
        <begin position="185"/>
        <end position="207"/>
    </location>
</feature>
<feature type="transmembrane region" description="Helical" evidence="12">
    <location>
        <begin position="527"/>
        <end position="545"/>
    </location>
</feature>
<dbReference type="InterPro" id="IPR038377">
    <property type="entry name" value="Na/Glc_symporter_sf"/>
</dbReference>
<feature type="transmembrane region" description="Helical" evidence="12">
    <location>
        <begin position="350"/>
        <end position="372"/>
    </location>
</feature>
<dbReference type="AlphaFoldDB" id="A0A399SRE6"/>
<proteinExistence type="inferred from homology"/>
<reference evidence="13 14" key="1">
    <citation type="submission" date="2018-08" db="EMBL/GenBank/DDBJ databases">
        <title>Pallidiluteibacterium maritimus gen. nov., sp. nov., isolated from coastal sediment.</title>
        <authorList>
            <person name="Zhou L.Y."/>
        </authorList>
    </citation>
    <scope>NUCLEOTIDE SEQUENCE [LARGE SCALE GENOMIC DNA]</scope>
    <source>
        <strain evidence="13 14">XSD2</strain>
    </source>
</reference>
<evidence type="ECO:0000313" key="14">
    <source>
        <dbReference type="Proteomes" id="UP000265926"/>
    </source>
</evidence>
<dbReference type="OrthoDB" id="9814523at2"/>
<keyword evidence="8" id="KW-0406">Ion transport</keyword>
<feature type="transmembrane region" description="Helical" evidence="12">
    <location>
        <begin position="413"/>
        <end position="432"/>
    </location>
</feature>
<keyword evidence="9 12" id="KW-0472">Membrane</keyword>
<dbReference type="PROSITE" id="PS50283">
    <property type="entry name" value="NA_SOLUT_SYMP_3"/>
    <property type="match status" value="1"/>
</dbReference>
<comment type="subcellular location">
    <subcellularLocation>
        <location evidence="1">Cell membrane</location>
        <topology evidence="1">Multi-pass membrane protein</topology>
    </subcellularLocation>
</comment>
<feature type="transmembrane region" description="Helical" evidence="12">
    <location>
        <begin position="152"/>
        <end position="173"/>
    </location>
</feature>
<keyword evidence="4" id="KW-1003">Cell membrane</keyword>
<dbReference type="InterPro" id="IPR001734">
    <property type="entry name" value="Na/solute_symporter"/>
</dbReference>
<dbReference type="GO" id="GO:0015293">
    <property type="term" value="F:symporter activity"/>
    <property type="evidence" value="ECO:0007669"/>
    <property type="project" value="TreeGrafter"/>
</dbReference>
<feature type="transmembrane region" description="Helical" evidence="12">
    <location>
        <begin position="76"/>
        <end position="95"/>
    </location>
</feature>
<evidence type="ECO:0000256" key="3">
    <source>
        <dbReference type="ARBA" id="ARBA00022448"/>
    </source>
</evidence>
<evidence type="ECO:0000256" key="7">
    <source>
        <dbReference type="ARBA" id="ARBA00023053"/>
    </source>
</evidence>
<feature type="transmembrane region" description="Helical" evidence="12">
    <location>
        <begin position="263"/>
        <end position="284"/>
    </location>
</feature>
<evidence type="ECO:0000256" key="9">
    <source>
        <dbReference type="ARBA" id="ARBA00023136"/>
    </source>
</evidence>
<feature type="transmembrane region" description="Helical" evidence="12">
    <location>
        <begin position="468"/>
        <end position="489"/>
    </location>
</feature>
<dbReference type="Gene3D" id="1.20.1730.10">
    <property type="entry name" value="Sodium/glucose cotransporter"/>
    <property type="match status" value="1"/>
</dbReference>
<feature type="transmembrane region" description="Helical" evidence="12">
    <location>
        <begin position="219"/>
        <end position="243"/>
    </location>
</feature>
<name>A0A399SRE6_9BACT</name>
<dbReference type="Proteomes" id="UP000265926">
    <property type="component" value="Unassembled WGS sequence"/>
</dbReference>
<keyword evidence="6 12" id="KW-1133">Transmembrane helix</keyword>
<accession>A0A399SRE6</accession>
<dbReference type="PANTHER" id="PTHR42985:SF40">
    <property type="entry name" value="LD47995P-RELATED"/>
    <property type="match status" value="1"/>
</dbReference>
<dbReference type="EMBL" id="QWGR01000013">
    <property type="protein sequence ID" value="RIJ46646.1"/>
    <property type="molecule type" value="Genomic_DNA"/>
</dbReference>
<dbReference type="Pfam" id="PF00474">
    <property type="entry name" value="SSF"/>
    <property type="match status" value="1"/>
</dbReference>
<comment type="caution">
    <text evidence="13">The sequence shown here is derived from an EMBL/GenBank/DDBJ whole genome shotgun (WGS) entry which is preliminary data.</text>
</comment>
<feature type="transmembrane region" description="Helical" evidence="12">
    <location>
        <begin position="36"/>
        <end position="56"/>
    </location>
</feature>
<dbReference type="GO" id="GO:0005886">
    <property type="term" value="C:plasma membrane"/>
    <property type="evidence" value="ECO:0007669"/>
    <property type="project" value="UniProtKB-SubCell"/>
</dbReference>
<evidence type="ECO:0000256" key="6">
    <source>
        <dbReference type="ARBA" id="ARBA00022989"/>
    </source>
</evidence>
<keyword evidence="5 12" id="KW-0812">Transmembrane</keyword>
<keyword evidence="7" id="KW-0915">Sodium</keyword>
<dbReference type="NCBIfam" id="TIGR00813">
    <property type="entry name" value="sss"/>
    <property type="match status" value="1"/>
</dbReference>
<feature type="transmembrane region" description="Helical" evidence="12">
    <location>
        <begin position="495"/>
        <end position="515"/>
    </location>
</feature>
<feature type="transmembrane region" description="Helical" evidence="12">
    <location>
        <begin position="107"/>
        <end position="132"/>
    </location>
</feature>
<evidence type="ECO:0000256" key="2">
    <source>
        <dbReference type="ARBA" id="ARBA00006434"/>
    </source>
</evidence>
<evidence type="ECO:0000256" key="1">
    <source>
        <dbReference type="ARBA" id="ARBA00004651"/>
    </source>
</evidence>
<keyword evidence="10" id="KW-0739">Sodium transport</keyword>
<organism evidence="13 14">
    <name type="scientific">Maribellus luteus</name>
    <dbReference type="NCBI Taxonomy" id="2305463"/>
    <lineage>
        <taxon>Bacteria</taxon>
        <taxon>Pseudomonadati</taxon>
        <taxon>Bacteroidota</taxon>
        <taxon>Bacteroidia</taxon>
        <taxon>Marinilabiliales</taxon>
        <taxon>Prolixibacteraceae</taxon>
        <taxon>Maribellus</taxon>
    </lineage>
</organism>
<evidence type="ECO:0000256" key="12">
    <source>
        <dbReference type="SAM" id="Phobius"/>
    </source>
</evidence>
<evidence type="ECO:0000256" key="10">
    <source>
        <dbReference type="ARBA" id="ARBA00023201"/>
    </source>
</evidence>
<feature type="transmembrane region" description="Helical" evidence="12">
    <location>
        <begin position="444"/>
        <end position="461"/>
    </location>
</feature>
<evidence type="ECO:0000313" key="13">
    <source>
        <dbReference type="EMBL" id="RIJ46646.1"/>
    </source>
</evidence>
<evidence type="ECO:0000256" key="4">
    <source>
        <dbReference type="ARBA" id="ARBA00022475"/>
    </source>
</evidence>
<protein>
    <recommendedName>
        <fullName evidence="15">Sodium/solute symporter</fullName>
    </recommendedName>
</protein>